<keyword evidence="5" id="KW-1185">Reference proteome</keyword>
<protein>
    <submittedName>
        <fullName evidence="4">Alpha/beta hydrolase</fullName>
    </submittedName>
</protein>
<evidence type="ECO:0000259" key="3">
    <source>
        <dbReference type="Pfam" id="PF02230"/>
    </source>
</evidence>
<organism evidence="4 5">
    <name type="scientific">Phytoactinopolyspora mesophila</name>
    <dbReference type="NCBI Taxonomy" id="2650750"/>
    <lineage>
        <taxon>Bacteria</taxon>
        <taxon>Bacillati</taxon>
        <taxon>Actinomycetota</taxon>
        <taxon>Actinomycetes</taxon>
        <taxon>Jiangellales</taxon>
        <taxon>Jiangellaceae</taxon>
        <taxon>Phytoactinopolyspora</taxon>
    </lineage>
</organism>
<dbReference type="PANTHER" id="PTHR10655:SF17">
    <property type="entry name" value="LYSOPHOSPHOLIPASE-LIKE PROTEIN 1"/>
    <property type="match status" value="1"/>
</dbReference>
<comment type="similarity">
    <text evidence="1">Belongs to the AB hydrolase superfamily. AB hydrolase 2 family.</text>
</comment>
<accession>A0A7K3M6N2</accession>
<dbReference type="Gene3D" id="3.40.50.1820">
    <property type="entry name" value="alpha/beta hydrolase"/>
    <property type="match status" value="1"/>
</dbReference>
<evidence type="ECO:0000313" key="4">
    <source>
        <dbReference type="EMBL" id="NDL58971.1"/>
    </source>
</evidence>
<name>A0A7K3M6N2_9ACTN</name>
<gene>
    <name evidence="4" type="ORF">F7O44_18035</name>
</gene>
<dbReference type="PANTHER" id="PTHR10655">
    <property type="entry name" value="LYSOPHOSPHOLIPASE-RELATED"/>
    <property type="match status" value="1"/>
</dbReference>
<dbReference type="SUPFAM" id="SSF53474">
    <property type="entry name" value="alpha/beta-Hydrolases"/>
    <property type="match status" value="1"/>
</dbReference>
<dbReference type="GO" id="GO:0016787">
    <property type="term" value="F:hydrolase activity"/>
    <property type="evidence" value="ECO:0007669"/>
    <property type="project" value="UniProtKB-KW"/>
</dbReference>
<dbReference type="Proteomes" id="UP000460435">
    <property type="component" value="Unassembled WGS sequence"/>
</dbReference>
<proteinExistence type="inferred from homology"/>
<dbReference type="EMBL" id="WLZY01000006">
    <property type="protein sequence ID" value="NDL58971.1"/>
    <property type="molecule type" value="Genomic_DNA"/>
</dbReference>
<dbReference type="InterPro" id="IPR003140">
    <property type="entry name" value="PLipase/COase/thioEstase"/>
</dbReference>
<dbReference type="Pfam" id="PF02230">
    <property type="entry name" value="Abhydrolase_2"/>
    <property type="match status" value="1"/>
</dbReference>
<dbReference type="InterPro" id="IPR050565">
    <property type="entry name" value="LYPA1-2/EST-like"/>
</dbReference>
<dbReference type="InterPro" id="IPR029058">
    <property type="entry name" value="AB_hydrolase_fold"/>
</dbReference>
<keyword evidence="2 4" id="KW-0378">Hydrolase</keyword>
<sequence length="205" mass="21563">MARPHVWQPGRAGPPLLLLHGTGDNEHGLLELGEHLAPGSPLLSPRGTVLEGTMPRHFRRLREGVFDEADLRVRADELAEFIDVAAGRYGFASSSLVAVGFSNGANMAAALLLTHPGLLKAAILIAAVAPFAEPPGAEEARALSGHDVLISNGLRDPMAPPEQADLLAKQLTARGAAVTLLTHAGGHQFAPEHVPAMREFLQANA</sequence>
<dbReference type="AlphaFoldDB" id="A0A7K3M6N2"/>
<evidence type="ECO:0000256" key="2">
    <source>
        <dbReference type="ARBA" id="ARBA00022801"/>
    </source>
</evidence>
<evidence type="ECO:0000256" key="1">
    <source>
        <dbReference type="ARBA" id="ARBA00006499"/>
    </source>
</evidence>
<reference evidence="4 5" key="1">
    <citation type="submission" date="2019-11" db="EMBL/GenBank/DDBJ databases">
        <authorList>
            <person name="Li X.-J."/>
            <person name="Feng X.-M."/>
        </authorList>
    </citation>
    <scope>NUCLEOTIDE SEQUENCE [LARGE SCALE GENOMIC DNA]</scope>
    <source>
        <strain evidence="4 5">XMNu-373</strain>
    </source>
</reference>
<feature type="domain" description="Phospholipase/carboxylesterase/thioesterase" evidence="3">
    <location>
        <begin position="15"/>
        <end position="203"/>
    </location>
</feature>
<comment type="caution">
    <text evidence="4">The sequence shown here is derived from an EMBL/GenBank/DDBJ whole genome shotgun (WGS) entry which is preliminary data.</text>
</comment>
<evidence type="ECO:0000313" key="5">
    <source>
        <dbReference type="Proteomes" id="UP000460435"/>
    </source>
</evidence>